<evidence type="ECO:0000313" key="2">
    <source>
        <dbReference type="EMBL" id="KXZ45697.1"/>
    </source>
</evidence>
<feature type="region of interest" description="Disordered" evidence="1">
    <location>
        <begin position="1114"/>
        <end position="1135"/>
    </location>
</feature>
<organism evidence="2 3">
    <name type="scientific">Gonium pectorale</name>
    <name type="common">Green alga</name>
    <dbReference type="NCBI Taxonomy" id="33097"/>
    <lineage>
        <taxon>Eukaryota</taxon>
        <taxon>Viridiplantae</taxon>
        <taxon>Chlorophyta</taxon>
        <taxon>core chlorophytes</taxon>
        <taxon>Chlorophyceae</taxon>
        <taxon>CS clade</taxon>
        <taxon>Chlamydomonadales</taxon>
        <taxon>Volvocaceae</taxon>
        <taxon>Gonium</taxon>
    </lineage>
</organism>
<reference evidence="3" key="1">
    <citation type="journal article" date="2016" name="Nat. Commun.">
        <title>The Gonium pectorale genome demonstrates co-option of cell cycle regulation during the evolution of multicellularity.</title>
        <authorList>
            <person name="Hanschen E.R."/>
            <person name="Marriage T.N."/>
            <person name="Ferris P.J."/>
            <person name="Hamaji T."/>
            <person name="Toyoda A."/>
            <person name="Fujiyama A."/>
            <person name="Neme R."/>
            <person name="Noguchi H."/>
            <person name="Minakuchi Y."/>
            <person name="Suzuki M."/>
            <person name="Kawai-Toyooka H."/>
            <person name="Smith D.R."/>
            <person name="Sparks H."/>
            <person name="Anderson J."/>
            <person name="Bakaric R."/>
            <person name="Luria V."/>
            <person name="Karger A."/>
            <person name="Kirschner M.W."/>
            <person name="Durand P.M."/>
            <person name="Michod R.E."/>
            <person name="Nozaki H."/>
            <person name="Olson B.J."/>
        </authorList>
    </citation>
    <scope>NUCLEOTIDE SEQUENCE [LARGE SCALE GENOMIC DNA]</scope>
    <source>
        <strain evidence="3">NIES-2863</strain>
    </source>
</reference>
<feature type="region of interest" description="Disordered" evidence="1">
    <location>
        <begin position="1016"/>
        <end position="1084"/>
    </location>
</feature>
<dbReference type="OrthoDB" id="541450at2759"/>
<dbReference type="AlphaFoldDB" id="A0A150G776"/>
<keyword evidence="3" id="KW-1185">Reference proteome</keyword>
<evidence type="ECO:0000313" key="3">
    <source>
        <dbReference type="Proteomes" id="UP000075714"/>
    </source>
</evidence>
<feature type="compositionally biased region" description="Low complexity" evidence="1">
    <location>
        <begin position="1016"/>
        <end position="1025"/>
    </location>
</feature>
<feature type="compositionally biased region" description="Low complexity" evidence="1">
    <location>
        <begin position="923"/>
        <end position="932"/>
    </location>
</feature>
<feature type="region of interest" description="Disordered" evidence="1">
    <location>
        <begin position="923"/>
        <end position="943"/>
    </location>
</feature>
<proteinExistence type="predicted"/>
<name>A0A150G776_GONPE</name>
<feature type="compositionally biased region" description="Basic and acidic residues" evidence="1">
    <location>
        <begin position="1116"/>
        <end position="1132"/>
    </location>
</feature>
<dbReference type="EMBL" id="LSYV01000052">
    <property type="protein sequence ID" value="KXZ45697.1"/>
    <property type="molecule type" value="Genomic_DNA"/>
</dbReference>
<accession>A0A150G776</accession>
<feature type="compositionally biased region" description="Low complexity" evidence="1">
    <location>
        <begin position="1055"/>
        <end position="1073"/>
    </location>
</feature>
<feature type="region of interest" description="Disordered" evidence="1">
    <location>
        <begin position="753"/>
        <end position="776"/>
    </location>
</feature>
<dbReference type="Proteomes" id="UP000075714">
    <property type="component" value="Unassembled WGS sequence"/>
</dbReference>
<comment type="caution">
    <text evidence="2">The sequence shown here is derived from an EMBL/GenBank/DDBJ whole genome shotgun (WGS) entry which is preliminary data.</text>
</comment>
<feature type="compositionally biased region" description="Polar residues" evidence="1">
    <location>
        <begin position="1035"/>
        <end position="1050"/>
    </location>
</feature>
<sequence>MEWCGWHEKDQFSFVQPSIAEILGVSGRSKLGGHDRPHEYQVAVSFPGAEFVKGDHGHCSNLTDASGRLIATNGAEMAEAVREWLVEDWLGGDMRRGLTHIFIDKLNLQYCAGSVRAVNFGRGNPNAYAVLNENWAIYLREAFLEARVVVFLLNQDWLDSIPCNQEFEGLIRRKSTYATDGLPRAVVFVDITDPDYKGRLLPEYFANMRRQAARHFDVHNITFNEALTPEQKLQAQLQDMAAQTVQWRNWIYFGCLEGTNGWQELVDVQDYDWRKAIEESGDARWPRPTFQAARQGVLSRRFRLRVTRLGDGRFGEIQLIGWELFDATTGQNIVRPGNGFIRAPGGLNPASMAMIDVKKGAWCHKCGTRQYTWLEWLVPDDQPPVAVSAMRLSQHPLTDAVEWNDGQCPLDFTLECMPADVWPRHGPDFVRQYERPMTADDVTNLAGDRAPRWVQLHSVADASPRGPEGQAVVGSAPADGAGWTEYQVDAPQCGGGEGASAAAPACTAFRLRFLGVRDADTAEDIVVPGLRFQVTPASELRPILGGACSGSGGDLAGERCGPAAAFDGNPFTRWVDTSAGGIGNTAVWEYHHTGEVTVLEYAITSQIGTFGVLDGLHGAPRDWVLYTCTAVVNGERHVAQEGGPWVEVDRREEVIFTNTRQTKRFTVQRPAPGSRYRLVITAVRCGCASPSLQVGDIELLARKPSAAPEMLTAAHVLLHPSASHADMGEARWSPSDPSCLQLSLPIHPCSADSRMTAHRSPSLPVDSPLAPSLPPTPSPAVAEGLVGLAGATFGWRGSALAVWYEWPMEFVLKCNEVHDGEVVRYGSQTTMAYRTDRHRVEYGPESTWAEIRFDQDVLLAAYGMRNHFEAQPRGEPRSWRLEAWRGTAGDAASGAGDGGAAGAEGAVTEDVASVGGEAEAAEARAAGGADEAPSSGAMAEGNPSRGCWEVLHEVEWMDFDTRLSAGTFYLRPPPSPARRFRLLITEWAAPCPLAHLHSLHLLGRRAAAAATGAATGAAGASTAPPGHFPPAEAASGTSSTSVLTEPQGSSGKEPGGAISSAPAPAKAVTAAHLPSPPPLTDAPLRFREKASLDLMLRKRHGAVRLDRYALLLPQEEGGREGPPEGDQRRKEAGAPVAWVLEGLTTEY</sequence>
<protein>
    <submittedName>
        <fullName evidence="2">Uncharacterized protein</fullName>
    </submittedName>
</protein>
<evidence type="ECO:0000256" key="1">
    <source>
        <dbReference type="SAM" id="MobiDB-lite"/>
    </source>
</evidence>
<gene>
    <name evidence="2" type="ORF">GPECTOR_51g682</name>
</gene>